<dbReference type="EMBL" id="MU006762">
    <property type="protein sequence ID" value="KAF2621117.1"/>
    <property type="molecule type" value="Genomic_DNA"/>
</dbReference>
<reference evidence="1" key="1">
    <citation type="journal article" date="2020" name="Stud. Mycol.">
        <title>101 Dothideomycetes genomes: a test case for predicting lifestyles and emergence of pathogens.</title>
        <authorList>
            <person name="Haridas S."/>
            <person name="Albert R."/>
            <person name="Binder M."/>
            <person name="Bloem J."/>
            <person name="Labutti K."/>
            <person name="Salamov A."/>
            <person name="Andreopoulos B."/>
            <person name="Baker S."/>
            <person name="Barry K."/>
            <person name="Bills G."/>
            <person name="Bluhm B."/>
            <person name="Cannon C."/>
            <person name="Castanera R."/>
            <person name="Culley D."/>
            <person name="Daum C."/>
            <person name="Ezra D."/>
            <person name="Gonzalez J."/>
            <person name="Henrissat B."/>
            <person name="Kuo A."/>
            <person name="Liang C."/>
            <person name="Lipzen A."/>
            <person name="Lutzoni F."/>
            <person name="Magnuson J."/>
            <person name="Mondo S."/>
            <person name="Nolan M."/>
            <person name="Ohm R."/>
            <person name="Pangilinan J."/>
            <person name="Park H.-J."/>
            <person name="Ramirez L."/>
            <person name="Alfaro M."/>
            <person name="Sun H."/>
            <person name="Tritt A."/>
            <person name="Yoshinaga Y."/>
            <person name="Zwiers L.-H."/>
            <person name="Turgeon B."/>
            <person name="Goodwin S."/>
            <person name="Spatafora J."/>
            <person name="Crous P."/>
            <person name="Grigoriev I."/>
        </authorList>
    </citation>
    <scope>NUCLEOTIDE SEQUENCE</scope>
    <source>
        <strain evidence="1">CBS 525.71</strain>
    </source>
</reference>
<evidence type="ECO:0000313" key="2">
    <source>
        <dbReference type="Proteomes" id="UP000799754"/>
    </source>
</evidence>
<keyword evidence="2" id="KW-1185">Reference proteome</keyword>
<evidence type="ECO:0000313" key="1">
    <source>
        <dbReference type="EMBL" id="KAF2621117.1"/>
    </source>
</evidence>
<protein>
    <submittedName>
        <fullName evidence="1">Uncharacterized protein</fullName>
    </submittedName>
</protein>
<feature type="non-terminal residue" evidence="1">
    <location>
        <position position="71"/>
    </location>
</feature>
<dbReference type="Proteomes" id="UP000799754">
    <property type="component" value="Unassembled WGS sequence"/>
</dbReference>
<feature type="non-terminal residue" evidence="1">
    <location>
        <position position="1"/>
    </location>
</feature>
<gene>
    <name evidence="1" type="ORF">BU25DRAFT_305393</name>
</gene>
<name>A0ACB6RID2_9PLEO</name>
<comment type="caution">
    <text evidence="1">The sequence shown here is derived from an EMBL/GenBank/DDBJ whole genome shotgun (WGS) entry which is preliminary data.</text>
</comment>
<sequence>IHQANWTTHSILDGVYAYSDTGLTDFYISLQWLKLIFGSPTKQQANTKPQILIWDGFGTHETLKVLEFCFE</sequence>
<proteinExistence type="predicted"/>
<accession>A0ACB6RID2</accession>
<organism evidence="1 2">
    <name type="scientific">Macroventuria anomochaeta</name>
    <dbReference type="NCBI Taxonomy" id="301207"/>
    <lineage>
        <taxon>Eukaryota</taxon>
        <taxon>Fungi</taxon>
        <taxon>Dikarya</taxon>
        <taxon>Ascomycota</taxon>
        <taxon>Pezizomycotina</taxon>
        <taxon>Dothideomycetes</taxon>
        <taxon>Pleosporomycetidae</taxon>
        <taxon>Pleosporales</taxon>
        <taxon>Pleosporineae</taxon>
        <taxon>Didymellaceae</taxon>
        <taxon>Macroventuria</taxon>
    </lineage>
</organism>